<feature type="region of interest" description="Disordered" evidence="1">
    <location>
        <begin position="207"/>
        <end position="227"/>
    </location>
</feature>
<evidence type="ECO:0000313" key="3">
    <source>
        <dbReference type="Proteomes" id="UP001362999"/>
    </source>
</evidence>
<reference evidence="2 3" key="1">
    <citation type="journal article" date="2024" name="J Genomics">
        <title>Draft genome sequencing and assembly of Favolaschia claudopus CIRM-BRFM 2984 isolated from oak limbs.</title>
        <authorList>
            <person name="Navarro D."/>
            <person name="Drula E."/>
            <person name="Chaduli D."/>
            <person name="Cazenave R."/>
            <person name="Ahrendt S."/>
            <person name="Wang J."/>
            <person name="Lipzen A."/>
            <person name="Daum C."/>
            <person name="Barry K."/>
            <person name="Grigoriev I.V."/>
            <person name="Favel A."/>
            <person name="Rosso M.N."/>
            <person name="Martin F."/>
        </authorList>
    </citation>
    <scope>NUCLEOTIDE SEQUENCE [LARGE SCALE GENOMIC DNA]</scope>
    <source>
        <strain evidence="2 3">CIRM-BRFM 2984</strain>
    </source>
</reference>
<proteinExistence type="predicted"/>
<dbReference type="Proteomes" id="UP001362999">
    <property type="component" value="Unassembled WGS sequence"/>
</dbReference>
<dbReference type="AlphaFoldDB" id="A0AAW0A0E5"/>
<sequence length="227" mass="25880">MTGFATLRPTGDRLHRKRELRVSRGYVVESLRTDPLTEMTSVVGTVSKESIHGASERMRGIDRHVVDELQIERIFKVLLEGAERAPTLAHRRRTPSSMKSEYSQSRRSLQRDQSSHRGVVALQRRDVQSSQHREGCQGIELSRKAVAPAERRCIGFRFIAKGRTATVRQYFRAVQIWSESQCNRIFLGRRLICCRLHDPRCTGVELADKNDDGSVAESPQKLRQGRA</sequence>
<keyword evidence="3" id="KW-1185">Reference proteome</keyword>
<accession>A0AAW0A0E5</accession>
<evidence type="ECO:0000256" key="1">
    <source>
        <dbReference type="SAM" id="MobiDB-lite"/>
    </source>
</evidence>
<dbReference type="EMBL" id="JAWWNJ010000097">
    <property type="protein sequence ID" value="KAK6996423.1"/>
    <property type="molecule type" value="Genomic_DNA"/>
</dbReference>
<name>A0AAW0A0E5_9AGAR</name>
<comment type="caution">
    <text evidence="2">The sequence shown here is derived from an EMBL/GenBank/DDBJ whole genome shotgun (WGS) entry which is preliminary data.</text>
</comment>
<organism evidence="2 3">
    <name type="scientific">Favolaschia claudopus</name>
    <dbReference type="NCBI Taxonomy" id="2862362"/>
    <lineage>
        <taxon>Eukaryota</taxon>
        <taxon>Fungi</taxon>
        <taxon>Dikarya</taxon>
        <taxon>Basidiomycota</taxon>
        <taxon>Agaricomycotina</taxon>
        <taxon>Agaricomycetes</taxon>
        <taxon>Agaricomycetidae</taxon>
        <taxon>Agaricales</taxon>
        <taxon>Marasmiineae</taxon>
        <taxon>Mycenaceae</taxon>
        <taxon>Favolaschia</taxon>
    </lineage>
</organism>
<gene>
    <name evidence="2" type="ORF">R3P38DRAFT_2799736</name>
</gene>
<protein>
    <submittedName>
        <fullName evidence="2">Uncharacterized protein</fullName>
    </submittedName>
</protein>
<feature type="region of interest" description="Disordered" evidence="1">
    <location>
        <begin position="88"/>
        <end position="117"/>
    </location>
</feature>
<evidence type="ECO:0000313" key="2">
    <source>
        <dbReference type="EMBL" id="KAK6996423.1"/>
    </source>
</evidence>